<organism evidence="1 2">
    <name type="scientific">Lasiodiplodia hormozganensis</name>
    <dbReference type="NCBI Taxonomy" id="869390"/>
    <lineage>
        <taxon>Eukaryota</taxon>
        <taxon>Fungi</taxon>
        <taxon>Dikarya</taxon>
        <taxon>Ascomycota</taxon>
        <taxon>Pezizomycotina</taxon>
        <taxon>Dothideomycetes</taxon>
        <taxon>Dothideomycetes incertae sedis</taxon>
        <taxon>Botryosphaeriales</taxon>
        <taxon>Botryosphaeriaceae</taxon>
        <taxon>Lasiodiplodia</taxon>
    </lineage>
</organism>
<keyword evidence="2" id="KW-1185">Reference proteome</keyword>
<dbReference type="Proteomes" id="UP001175001">
    <property type="component" value="Unassembled WGS sequence"/>
</dbReference>
<sequence length="263" mass="28866">MVKKADLEAVIGNAKAQITLVRSLMSSTGTFRTAPSRCSRCGTSPGSTIVNFKPIPGFPATVDDMDRLTANAVDTILDHIDGKRDGLLFERKERLKSIIDLVKNAPGVADASNWTVPLLVRTERLPESSTLSVYPTAADALSHKISRQMAVFGALDEERRMVRRQRAGIDGTLDREMFVRKALAHGWIEIVGRERIEGYDKNQYFCAPSAGPSSRMSAPPVTPTTETSASSWQMLQIGLFSFFLDPLWPPAPELAPCPRGARH</sequence>
<evidence type="ECO:0000313" key="2">
    <source>
        <dbReference type="Proteomes" id="UP001175001"/>
    </source>
</evidence>
<name>A0AA39X1N1_9PEZI</name>
<reference evidence="1" key="1">
    <citation type="submission" date="2023-06" db="EMBL/GenBank/DDBJ databases">
        <title>Multi-omics analyses reveal the molecular pathogenesis toolkit of Lasiodiplodia hormozganensis, a cross-kingdom pathogen.</title>
        <authorList>
            <person name="Felix C."/>
            <person name="Meneses R."/>
            <person name="Goncalves M.F.M."/>
            <person name="Tilleman L."/>
            <person name="Duarte A.S."/>
            <person name="Jorrin-Novo J.V."/>
            <person name="Van De Peer Y."/>
            <person name="Deforce D."/>
            <person name="Van Nieuwerburgh F."/>
            <person name="Esteves A.C."/>
            <person name="Alves A."/>
        </authorList>
    </citation>
    <scope>NUCLEOTIDE SEQUENCE</scope>
    <source>
        <strain evidence="1">CBS 339.90</strain>
    </source>
</reference>
<comment type="caution">
    <text evidence="1">The sequence shown here is derived from an EMBL/GenBank/DDBJ whole genome shotgun (WGS) entry which is preliminary data.</text>
</comment>
<protein>
    <submittedName>
        <fullName evidence="1">Uncharacterized protein</fullName>
    </submittedName>
</protein>
<dbReference type="EMBL" id="JAUJDW010000142">
    <property type="protein sequence ID" value="KAK0625600.1"/>
    <property type="molecule type" value="Genomic_DNA"/>
</dbReference>
<proteinExistence type="predicted"/>
<evidence type="ECO:0000313" key="1">
    <source>
        <dbReference type="EMBL" id="KAK0625600.1"/>
    </source>
</evidence>
<gene>
    <name evidence="1" type="ORF">DIS24_g11084</name>
</gene>
<accession>A0AA39X1N1</accession>
<dbReference type="AlphaFoldDB" id="A0AA39X1N1"/>